<dbReference type="PANTHER" id="PTHR36784:SF1">
    <property type="entry name" value="HISTONE-LYSINE N-METHYLTRANSFERASE"/>
    <property type="match status" value="1"/>
</dbReference>
<protein>
    <submittedName>
        <fullName evidence="4">Uncharacterized protein LOC104604433 isoform X2</fullName>
    </submittedName>
</protein>
<feature type="transmembrane region" description="Helical" evidence="2">
    <location>
        <begin position="103"/>
        <end position="121"/>
    </location>
</feature>
<evidence type="ECO:0000256" key="2">
    <source>
        <dbReference type="SAM" id="Phobius"/>
    </source>
</evidence>
<reference evidence="4" key="1">
    <citation type="submission" date="2025-08" db="UniProtKB">
        <authorList>
            <consortium name="RefSeq"/>
        </authorList>
    </citation>
    <scope>IDENTIFICATION</scope>
</reference>
<feature type="transmembrane region" description="Helical" evidence="2">
    <location>
        <begin position="133"/>
        <end position="153"/>
    </location>
</feature>
<keyword evidence="3" id="KW-1185">Reference proteome</keyword>
<dbReference type="Proteomes" id="UP000189703">
    <property type="component" value="Unplaced"/>
</dbReference>
<dbReference type="PANTHER" id="PTHR36784">
    <property type="entry name" value="HISTONE-LYSINE N-METHYLTRANSFERASE"/>
    <property type="match status" value="1"/>
</dbReference>
<evidence type="ECO:0000256" key="1">
    <source>
        <dbReference type="SAM" id="MobiDB-lite"/>
    </source>
</evidence>
<feature type="transmembrane region" description="Helical" evidence="2">
    <location>
        <begin position="70"/>
        <end position="91"/>
    </location>
</feature>
<accession>A0A1U8ALY8</accession>
<name>A0A1U8ALY8_NELNU</name>
<organism evidence="3 4">
    <name type="scientific">Nelumbo nucifera</name>
    <name type="common">Sacred lotus</name>
    <dbReference type="NCBI Taxonomy" id="4432"/>
    <lineage>
        <taxon>Eukaryota</taxon>
        <taxon>Viridiplantae</taxon>
        <taxon>Streptophyta</taxon>
        <taxon>Embryophyta</taxon>
        <taxon>Tracheophyta</taxon>
        <taxon>Spermatophyta</taxon>
        <taxon>Magnoliopsida</taxon>
        <taxon>Proteales</taxon>
        <taxon>Nelumbonaceae</taxon>
        <taxon>Nelumbo</taxon>
    </lineage>
</organism>
<keyword evidence="2" id="KW-1133">Transmembrane helix</keyword>
<evidence type="ECO:0000313" key="3">
    <source>
        <dbReference type="Proteomes" id="UP000189703"/>
    </source>
</evidence>
<sequence>MIKLTRRWIKSRRDGGDDKLSLPTRDDPSLDDSRPIDTKEQENMVLYFERKQAEQSFLWRRYHAYFMDEIDSWVVISADSVAVFACLMAIFGLLQSSESHRQWIWYSCYCGILLAVFWLYYMLRMPKFRWDIVWLPFGPLSAAGICLYVDHLLTESSKEVRKLRNYMYAYKTT</sequence>
<proteinExistence type="predicted"/>
<dbReference type="RefSeq" id="XP_010267062.1">
    <property type="nucleotide sequence ID" value="XM_010268760.2"/>
</dbReference>
<keyword evidence="2" id="KW-0472">Membrane</keyword>
<feature type="region of interest" description="Disordered" evidence="1">
    <location>
        <begin position="13"/>
        <end position="36"/>
    </location>
</feature>
<gene>
    <name evidence="4" type="primary">LOC104604433</name>
</gene>
<dbReference type="OrthoDB" id="1904339at2759"/>
<evidence type="ECO:0000313" key="4">
    <source>
        <dbReference type="RefSeq" id="XP_010267062.1"/>
    </source>
</evidence>
<dbReference type="GeneID" id="104604433"/>
<dbReference type="AlphaFoldDB" id="A0A1U8ALY8"/>
<keyword evidence="2" id="KW-0812">Transmembrane</keyword>